<dbReference type="Pfam" id="PF14238">
    <property type="entry name" value="DUF4340"/>
    <property type="match status" value="1"/>
</dbReference>
<reference evidence="2 3" key="1">
    <citation type="submission" date="2023-01" db="EMBL/GenBank/DDBJ databases">
        <title>Cultivation and genomic characterization of new, ubiquitous marine nitrite-oxidizing bacteria from the Nitrospirales.</title>
        <authorList>
            <person name="Mueller A.J."/>
            <person name="Daebeler A."/>
            <person name="Herbold C.W."/>
            <person name="Kirkegaard R.H."/>
            <person name="Daims H."/>
        </authorList>
    </citation>
    <scope>NUCLEOTIDE SEQUENCE [LARGE SCALE GENOMIC DNA]</scope>
    <source>
        <strain evidence="2 3">VA</strain>
    </source>
</reference>
<dbReference type="EMBL" id="CP116967">
    <property type="protein sequence ID" value="WNM56884.1"/>
    <property type="molecule type" value="Genomic_DNA"/>
</dbReference>
<evidence type="ECO:0000313" key="2">
    <source>
        <dbReference type="EMBL" id="WNM56884.1"/>
    </source>
</evidence>
<evidence type="ECO:0000313" key="3">
    <source>
        <dbReference type="Proteomes" id="UP001302719"/>
    </source>
</evidence>
<organism evidence="2 3">
    <name type="scientific">Candidatus Nitrospira allomarina</name>
    <dbReference type="NCBI Taxonomy" id="3020900"/>
    <lineage>
        <taxon>Bacteria</taxon>
        <taxon>Pseudomonadati</taxon>
        <taxon>Nitrospirota</taxon>
        <taxon>Nitrospiria</taxon>
        <taxon>Nitrospirales</taxon>
        <taxon>Nitrospiraceae</taxon>
        <taxon>Nitrospira</taxon>
    </lineage>
</organism>
<dbReference type="RefSeq" id="WP_312640755.1">
    <property type="nucleotide sequence ID" value="NZ_CP116967.1"/>
</dbReference>
<dbReference type="Proteomes" id="UP001302719">
    <property type="component" value="Chromosome"/>
</dbReference>
<keyword evidence="3" id="KW-1185">Reference proteome</keyword>
<gene>
    <name evidence="2" type="ORF">PP769_12955</name>
</gene>
<evidence type="ECO:0000259" key="1">
    <source>
        <dbReference type="Pfam" id="PF14238"/>
    </source>
</evidence>
<proteinExistence type="predicted"/>
<dbReference type="InterPro" id="IPR025641">
    <property type="entry name" value="DUF4340"/>
</dbReference>
<dbReference type="AlphaFoldDB" id="A0AA96GDR7"/>
<feature type="domain" description="DUF4340" evidence="1">
    <location>
        <begin position="73"/>
        <end position="256"/>
    </location>
</feature>
<name>A0AA96GDR7_9BACT</name>
<sequence length="457" mass="51111">MINPVRVTLILALVVLGLGGYILLVDIPQSRQLEKQETQERQILPFDDRAITQITWATPTETIHLERDDQWRWMMTEPMRSPADSREIRRILRALTIGKIKRHIEDGPSNLSEYGLEPPYLTLTLTTPTETQEMALGDAGPFAPSLYVQTKPDNQVVLTTLDVMTFAQKSLTSFRLKDLLFFERDRVLELHIQLGPTTMIMTRVAGAHSLTPNWMFQSPVKGPADKTAVGTLLMDLGGLAATGFIDTEEEKKRILGQPARIQAEIQIVEGARTHQLELYQFADPEKAYAITSASGPLYEIPPGILKPITQGMFHFQDKRLFGMEIADIAMLTVHTPRDHYILINQHDEWILEDNPSAEVNQEVVKLFVSRIVDVPAEIFHPDSSSASTDHGMASPNATISGMNRKGQEIGQLMLGKRERGLVFAKGSSLPGLYQVRSTILDQIPSKTQLIRQAGSTE</sequence>
<protein>
    <submittedName>
        <fullName evidence="2">DUF4340 domain-containing protein</fullName>
    </submittedName>
</protein>
<dbReference type="KEGG" id="nall:PP769_12955"/>
<accession>A0AA96GDR7</accession>